<dbReference type="InterPro" id="IPR039299">
    <property type="entry name" value="SEOA"/>
</dbReference>
<evidence type="ECO:0000259" key="1">
    <source>
        <dbReference type="Pfam" id="PF14576"/>
    </source>
</evidence>
<evidence type="ECO:0000313" key="4">
    <source>
        <dbReference type="Proteomes" id="UP000288805"/>
    </source>
</evidence>
<proteinExistence type="predicted"/>
<reference evidence="3 4" key="1">
    <citation type="journal article" date="2018" name="PLoS Genet.">
        <title>Population sequencing reveals clonal diversity and ancestral inbreeding in the grapevine cultivar Chardonnay.</title>
        <authorList>
            <person name="Roach M.J."/>
            <person name="Johnson D.L."/>
            <person name="Bohlmann J."/>
            <person name="van Vuuren H.J."/>
            <person name="Jones S.J."/>
            <person name="Pretorius I.S."/>
            <person name="Schmidt S.A."/>
            <person name="Borneman A.R."/>
        </authorList>
    </citation>
    <scope>NUCLEOTIDE SEQUENCE [LARGE SCALE GENOMIC DNA]</scope>
    <source>
        <strain evidence="4">cv. Chardonnay</strain>
        <tissue evidence="3">Leaf</tissue>
    </source>
</reference>
<feature type="domain" description="Sieve element occlusion N-terminal" evidence="1">
    <location>
        <begin position="24"/>
        <end position="64"/>
    </location>
</feature>
<sequence length="724" mass="82495">MATTFIPDKVQRVRQRSGDRMFASDDNGIMKQIHAIHVPDGRDFDVKPLLRIVENILLRTTSSTTLTPALPGVPLISCKCTSGGDAHATAVAVFNILSSYSWDAKVVLALAAFATTYGEFWLVAHLYPTNPLAKSVAILKQLPDILEHTDALKPKFEALSSLIKVMVDVAKCIVQFKELPPQYITPDTPAMVTAIAHIPTAVYWTIRSIVACASQIASLIGMSHESLSKLGMELKDIPIFSSLHQNLSSLSFPYHSIFAHLSKPHKSDLEWYIASTMDAWELSGLAHKVSNMYGHLQSQLYLCQQHINDKKHIEAYMMLVRLFETPHIDNMKIIRVLIYAKDDQPPLFDGLSKRKVSLDILRRKNVLLFISELEVPHEELFILDQMYQESRQDPTRPESQYEVVWMPMVDRSTPWTEEKNRQFETLKSMMPWYSVDHPSSIDLAVIKYIKEMWGFNKKPLLVVLDPQGRVVNNNAIHMMWIWGSLAFPFTSLREEGLWKGETWRMELLADTIDPIIHNWISEGSYICLFGGEDMEWIRKFCILAKAIARAAGIRLEMLYVGKSNPREKIQKINAIISTDNLSHTLPDLHLVWFFWVRLESMWYSKMQHGKTVESDPIMQEIVSMLSFDGSDQGWVVFSKGSGEMTKAKGENIVRCLSDYDVWKNNVSSKGFLGALNDYLREIHTPHHCNRLILPGTTGSIPERVVCAECGRPMEKFVMYRCCTD</sequence>
<evidence type="ECO:0000313" key="3">
    <source>
        <dbReference type="EMBL" id="RVW72604.1"/>
    </source>
</evidence>
<feature type="domain" description="Sieve element occlusion N-terminal" evidence="1">
    <location>
        <begin position="76"/>
        <end position="327"/>
    </location>
</feature>
<dbReference type="Pfam" id="PF14577">
    <property type="entry name" value="SEO_C"/>
    <property type="match status" value="1"/>
</dbReference>
<name>A0A438GKB0_VITVI</name>
<protein>
    <submittedName>
        <fullName evidence="3">Protein SIEVE ELEMENT OCCLUSION B</fullName>
    </submittedName>
</protein>
<comment type="caution">
    <text evidence="3">The sequence shown here is derived from an EMBL/GenBank/DDBJ whole genome shotgun (WGS) entry which is preliminary data.</text>
</comment>
<organism evidence="3 4">
    <name type="scientific">Vitis vinifera</name>
    <name type="common">Grape</name>
    <dbReference type="NCBI Taxonomy" id="29760"/>
    <lineage>
        <taxon>Eukaryota</taxon>
        <taxon>Viridiplantae</taxon>
        <taxon>Streptophyta</taxon>
        <taxon>Embryophyta</taxon>
        <taxon>Tracheophyta</taxon>
        <taxon>Spermatophyta</taxon>
        <taxon>Magnoliopsida</taxon>
        <taxon>eudicotyledons</taxon>
        <taxon>Gunneridae</taxon>
        <taxon>Pentapetalae</taxon>
        <taxon>rosids</taxon>
        <taxon>Vitales</taxon>
        <taxon>Vitaceae</taxon>
        <taxon>Viteae</taxon>
        <taxon>Vitis</taxon>
    </lineage>
</organism>
<dbReference type="InterPro" id="IPR027944">
    <property type="entry name" value="SEO_C"/>
</dbReference>
<dbReference type="PANTHER" id="PTHR33232:SF20">
    <property type="entry name" value="PROTEIN SIEVE ELEMENT OCCLUSION B-LIKE"/>
    <property type="match status" value="1"/>
</dbReference>
<dbReference type="AlphaFoldDB" id="A0A438GKB0"/>
<gene>
    <name evidence="3" type="primary">SEOB_0</name>
    <name evidence="3" type="ORF">CK203_050616</name>
</gene>
<dbReference type="EMBL" id="QGNW01000410">
    <property type="protein sequence ID" value="RVW72604.1"/>
    <property type="molecule type" value="Genomic_DNA"/>
</dbReference>
<feature type="domain" description="Sieve element occlusion C-terminal" evidence="2">
    <location>
        <begin position="493"/>
        <end position="723"/>
    </location>
</feature>
<accession>A0A438GKB0</accession>
<dbReference type="GO" id="GO:0010088">
    <property type="term" value="P:phloem development"/>
    <property type="evidence" value="ECO:0007669"/>
    <property type="project" value="InterPro"/>
</dbReference>
<dbReference type="PANTHER" id="PTHR33232">
    <property type="entry name" value="PROTEIN SIEVE ELEMENT OCCLUSION B-LIKE"/>
    <property type="match status" value="1"/>
</dbReference>
<dbReference type="Pfam" id="PF14576">
    <property type="entry name" value="SEO_N"/>
    <property type="match status" value="2"/>
</dbReference>
<dbReference type="Proteomes" id="UP000288805">
    <property type="component" value="Unassembled WGS sequence"/>
</dbReference>
<evidence type="ECO:0000259" key="2">
    <source>
        <dbReference type="Pfam" id="PF14577"/>
    </source>
</evidence>
<dbReference type="InterPro" id="IPR027942">
    <property type="entry name" value="SEO_N"/>
</dbReference>